<name>A0A1T2XHK0_9BACL</name>
<protein>
    <submittedName>
        <fullName evidence="1">Uncharacterized protein</fullName>
    </submittedName>
</protein>
<proteinExistence type="predicted"/>
<sequence length="162" mass="18369">MEFAFVNCLGRDEVIVSKRHVKNDIEVRVINVGGIETQVTFREVVHPNPDSGIFVRPYGKVTDKLTQRAIEGAEIRMYDADSSRDHHFPSGFAPQDHANAIQYSDRNGMYVYWFSPNTNYYLVVTKKGYEPYISPLLSTAAAIVKHDVMLKAAYPVKLPFAK</sequence>
<dbReference type="Proteomes" id="UP000190188">
    <property type="component" value="Unassembled WGS sequence"/>
</dbReference>
<accession>A0A1T2XHK0</accession>
<evidence type="ECO:0000313" key="2">
    <source>
        <dbReference type="Proteomes" id="UP000190188"/>
    </source>
</evidence>
<reference evidence="1 2" key="1">
    <citation type="submission" date="2017-01" db="EMBL/GenBank/DDBJ databases">
        <title>Genome analysis of Paenibacillus selenitrireducens ES3-24.</title>
        <authorList>
            <person name="Xu D."/>
            <person name="Yao R."/>
            <person name="Zheng S."/>
        </authorList>
    </citation>
    <scope>NUCLEOTIDE SEQUENCE [LARGE SCALE GENOMIC DNA]</scope>
    <source>
        <strain evidence="1 2">ES3-24</strain>
    </source>
</reference>
<dbReference type="EMBL" id="MSZX01000003">
    <property type="protein sequence ID" value="OPA79295.1"/>
    <property type="molecule type" value="Genomic_DNA"/>
</dbReference>
<keyword evidence="2" id="KW-1185">Reference proteome</keyword>
<dbReference type="Gene3D" id="2.60.40.1120">
    <property type="entry name" value="Carboxypeptidase-like, regulatory domain"/>
    <property type="match status" value="1"/>
</dbReference>
<dbReference type="SUPFAM" id="SSF49464">
    <property type="entry name" value="Carboxypeptidase regulatory domain-like"/>
    <property type="match status" value="1"/>
</dbReference>
<dbReference type="AlphaFoldDB" id="A0A1T2XHK0"/>
<evidence type="ECO:0000313" key="1">
    <source>
        <dbReference type="EMBL" id="OPA79295.1"/>
    </source>
</evidence>
<dbReference type="STRING" id="1324314.BVG16_09410"/>
<gene>
    <name evidence="1" type="ORF">BVG16_09410</name>
</gene>
<dbReference type="InterPro" id="IPR008969">
    <property type="entry name" value="CarboxyPept-like_regulatory"/>
</dbReference>
<organism evidence="1 2">
    <name type="scientific">Paenibacillus selenitireducens</name>
    <dbReference type="NCBI Taxonomy" id="1324314"/>
    <lineage>
        <taxon>Bacteria</taxon>
        <taxon>Bacillati</taxon>
        <taxon>Bacillota</taxon>
        <taxon>Bacilli</taxon>
        <taxon>Bacillales</taxon>
        <taxon>Paenibacillaceae</taxon>
        <taxon>Paenibacillus</taxon>
    </lineage>
</organism>
<comment type="caution">
    <text evidence="1">The sequence shown here is derived from an EMBL/GenBank/DDBJ whole genome shotgun (WGS) entry which is preliminary data.</text>
</comment>